<name>A0A9N7V7S0_PLEPL</name>
<keyword evidence="3" id="KW-1185">Reference proteome</keyword>
<protein>
    <submittedName>
        <fullName evidence="2">Uncharacterized protein</fullName>
    </submittedName>
</protein>
<organism evidence="2 3">
    <name type="scientific">Pleuronectes platessa</name>
    <name type="common">European plaice</name>
    <dbReference type="NCBI Taxonomy" id="8262"/>
    <lineage>
        <taxon>Eukaryota</taxon>
        <taxon>Metazoa</taxon>
        <taxon>Chordata</taxon>
        <taxon>Craniata</taxon>
        <taxon>Vertebrata</taxon>
        <taxon>Euteleostomi</taxon>
        <taxon>Actinopterygii</taxon>
        <taxon>Neopterygii</taxon>
        <taxon>Teleostei</taxon>
        <taxon>Neoteleostei</taxon>
        <taxon>Acanthomorphata</taxon>
        <taxon>Carangaria</taxon>
        <taxon>Pleuronectiformes</taxon>
        <taxon>Pleuronectoidei</taxon>
        <taxon>Pleuronectidae</taxon>
        <taxon>Pleuronectes</taxon>
    </lineage>
</organism>
<gene>
    <name evidence="2" type="ORF">PLEPLA_LOCUS32041</name>
</gene>
<comment type="caution">
    <text evidence="2">The sequence shown here is derived from an EMBL/GenBank/DDBJ whole genome shotgun (WGS) entry which is preliminary data.</text>
</comment>
<accession>A0A9N7V7S0</accession>
<evidence type="ECO:0000313" key="3">
    <source>
        <dbReference type="Proteomes" id="UP001153269"/>
    </source>
</evidence>
<dbReference type="EMBL" id="CADEAL010003335">
    <property type="protein sequence ID" value="CAB1444325.1"/>
    <property type="molecule type" value="Genomic_DNA"/>
</dbReference>
<evidence type="ECO:0000256" key="1">
    <source>
        <dbReference type="SAM" id="MobiDB-lite"/>
    </source>
</evidence>
<evidence type="ECO:0000313" key="2">
    <source>
        <dbReference type="EMBL" id="CAB1444325.1"/>
    </source>
</evidence>
<feature type="compositionally biased region" description="Polar residues" evidence="1">
    <location>
        <begin position="1"/>
        <end position="10"/>
    </location>
</feature>
<feature type="compositionally biased region" description="Basic and acidic residues" evidence="1">
    <location>
        <begin position="22"/>
        <end position="48"/>
    </location>
</feature>
<reference evidence="2" key="1">
    <citation type="submission" date="2020-03" db="EMBL/GenBank/DDBJ databases">
        <authorList>
            <person name="Weist P."/>
        </authorList>
    </citation>
    <scope>NUCLEOTIDE SEQUENCE</scope>
</reference>
<dbReference type="Proteomes" id="UP001153269">
    <property type="component" value="Unassembled WGS sequence"/>
</dbReference>
<feature type="region of interest" description="Disordered" evidence="1">
    <location>
        <begin position="1"/>
        <end position="50"/>
    </location>
</feature>
<sequence length="101" mass="11408">MLALADQSQPRAIRGLSAMPTCREKSELSEKLSVEPRRGPERAFHGKESGPICPCPYEEQRRLRYKVAVPWPSHGLKLPPTDQEYVGIMQGTKPFVLHLVK</sequence>
<proteinExistence type="predicted"/>
<dbReference type="AlphaFoldDB" id="A0A9N7V7S0"/>